<gene>
    <name evidence="1" type="ORF">CNX65_07885</name>
</gene>
<name>A0A290Z2N0_9PSEU</name>
<protein>
    <submittedName>
        <fullName evidence="1">Histidine phosphatase family protein</fullName>
    </submittedName>
</protein>
<dbReference type="CDD" id="cd07067">
    <property type="entry name" value="HP_PGM_like"/>
    <property type="match status" value="1"/>
</dbReference>
<evidence type="ECO:0000313" key="2">
    <source>
        <dbReference type="Proteomes" id="UP000218505"/>
    </source>
</evidence>
<keyword evidence="2" id="KW-1185">Reference proteome</keyword>
<dbReference type="Pfam" id="PF00300">
    <property type="entry name" value="His_Phos_1"/>
    <property type="match status" value="1"/>
</dbReference>
<dbReference type="KEGG" id="apre:CNX65_07885"/>
<dbReference type="InterPro" id="IPR013078">
    <property type="entry name" value="His_Pase_superF_clade-1"/>
</dbReference>
<dbReference type="GO" id="GO:0016791">
    <property type="term" value="F:phosphatase activity"/>
    <property type="evidence" value="ECO:0007669"/>
    <property type="project" value="TreeGrafter"/>
</dbReference>
<dbReference type="EMBL" id="CP023445">
    <property type="protein sequence ID" value="ATE53219.1"/>
    <property type="molecule type" value="Genomic_DNA"/>
</dbReference>
<dbReference type="PANTHER" id="PTHR48100:SF1">
    <property type="entry name" value="HISTIDINE PHOSPHATASE FAMILY PROTEIN-RELATED"/>
    <property type="match status" value="1"/>
</dbReference>
<reference evidence="1" key="1">
    <citation type="submission" date="2017-09" db="EMBL/GenBank/DDBJ databases">
        <title>Complete Genome Sequence of ansamitocin-producing Bacterium Actinosynnema pretiosum X47.</title>
        <authorList>
            <person name="Cao G."/>
            <person name="Zong G."/>
            <person name="Zhong C."/>
            <person name="Fu J."/>
        </authorList>
    </citation>
    <scope>NUCLEOTIDE SEQUENCE [LARGE SCALE GENOMIC DNA]</scope>
    <source>
        <strain evidence="1">X47</strain>
    </source>
</reference>
<dbReference type="InterPro" id="IPR029033">
    <property type="entry name" value="His_PPase_superfam"/>
</dbReference>
<proteinExistence type="predicted"/>
<sequence length="234" mass="25673">MTDFAWVGLIRHAESTGNVAREVAESSALHFIDIDERDADVPLSPEGERQGAALAAHFAALPEGELPDVVVASPCRRALHTAMLALPDHPVALVDERLRDRELGALDLLTRRGLAHRYPEELARKRRLGKFYYRPPGGESWADVALRLRSLLGDLERQHGGKRVLLVAHEVTALLLRYLLEGVPEPELLEHARTTVVPNASLTAWERVGDGYLLRAAHTTAHLGDLDPLAVGGL</sequence>
<dbReference type="PANTHER" id="PTHR48100">
    <property type="entry name" value="BROAD-SPECIFICITY PHOSPHATASE YOR283W-RELATED"/>
    <property type="match status" value="1"/>
</dbReference>
<dbReference type="Gene3D" id="3.40.50.1240">
    <property type="entry name" value="Phosphoglycerate mutase-like"/>
    <property type="match status" value="1"/>
</dbReference>
<dbReference type="Proteomes" id="UP000218505">
    <property type="component" value="Chromosome"/>
</dbReference>
<dbReference type="InterPro" id="IPR050275">
    <property type="entry name" value="PGM_Phosphatase"/>
</dbReference>
<dbReference type="AlphaFoldDB" id="A0A290Z2N0"/>
<evidence type="ECO:0000313" key="1">
    <source>
        <dbReference type="EMBL" id="ATE53219.1"/>
    </source>
</evidence>
<dbReference type="SUPFAM" id="SSF53254">
    <property type="entry name" value="Phosphoglycerate mutase-like"/>
    <property type="match status" value="1"/>
</dbReference>
<dbReference type="SMART" id="SM00855">
    <property type="entry name" value="PGAM"/>
    <property type="match status" value="1"/>
</dbReference>
<organism evidence="1 2">
    <name type="scientific">Actinosynnema pretiosum</name>
    <dbReference type="NCBI Taxonomy" id="42197"/>
    <lineage>
        <taxon>Bacteria</taxon>
        <taxon>Bacillati</taxon>
        <taxon>Actinomycetota</taxon>
        <taxon>Actinomycetes</taxon>
        <taxon>Pseudonocardiales</taxon>
        <taxon>Pseudonocardiaceae</taxon>
        <taxon>Actinosynnema</taxon>
    </lineage>
</organism>
<accession>A0A290Z2N0</accession>
<dbReference type="GO" id="GO:0005737">
    <property type="term" value="C:cytoplasm"/>
    <property type="evidence" value="ECO:0007669"/>
    <property type="project" value="TreeGrafter"/>
</dbReference>
<dbReference type="RefSeq" id="WP_096492171.1">
    <property type="nucleotide sequence ID" value="NZ_CP023445.1"/>
</dbReference>